<keyword evidence="5" id="KW-0067">ATP-binding</keyword>
<keyword evidence="1" id="KW-0723">Serine/threonine-protein kinase</keyword>
<keyword evidence="9" id="KW-1185">Reference proteome</keyword>
<dbReference type="PANTHER" id="PTHR11909">
    <property type="entry name" value="CASEIN KINASE-RELATED"/>
    <property type="match status" value="1"/>
</dbReference>
<dbReference type="SUPFAM" id="SSF56112">
    <property type="entry name" value="Protein kinase-like (PK-like)"/>
    <property type="match status" value="1"/>
</dbReference>
<evidence type="ECO:0000256" key="3">
    <source>
        <dbReference type="ARBA" id="ARBA00022741"/>
    </source>
</evidence>
<evidence type="ECO:0000256" key="1">
    <source>
        <dbReference type="ARBA" id="ARBA00022527"/>
    </source>
</evidence>
<evidence type="ECO:0000313" key="9">
    <source>
        <dbReference type="Proteomes" id="UP000492821"/>
    </source>
</evidence>
<evidence type="ECO:0000313" key="10">
    <source>
        <dbReference type="WBParaSite" id="Pan_g16789.t1"/>
    </source>
</evidence>
<accession>A0A7E4V6Z9</accession>
<organism evidence="9 10">
    <name type="scientific">Panagrellus redivivus</name>
    <name type="common">Microworm</name>
    <dbReference type="NCBI Taxonomy" id="6233"/>
    <lineage>
        <taxon>Eukaryota</taxon>
        <taxon>Metazoa</taxon>
        <taxon>Ecdysozoa</taxon>
        <taxon>Nematoda</taxon>
        <taxon>Chromadorea</taxon>
        <taxon>Rhabditida</taxon>
        <taxon>Tylenchina</taxon>
        <taxon>Panagrolaimomorpha</taxon>
        <taxon>Panagrolaimoidea</taxon>
        <taxon>Panagrolaimidae</taxon>
        <taxon>Panagrellus</taxon>
    </lineage>
</organism>
<evidence type="ECO:0000256" key="6">
    <source>
        <dbReference type="ARBA" id="ARBA00061588"/>
    </source>
</evidence>
<keyword evidence="2" id="KW-0808">Transferase</keyword>
<dbReference type="GO" id="GO:0015630">
    <property type="term" value="C:microtubule cytoskeleton"/>
    <property type="evidence" value="ECO:0007669"/>
    <property type="project" value="UniProtKB-ARBA"/>
</dbReference>
<evidence type="ECO:0000256" key="2">
    <source>
        <dbReference type="ARBA" id="ARBA00022679"/>
    </source>
</evidence>
<comment type="similarity">
    <text evidence="6">Belongs to the protein kinase superfamily. CK1 Ser/Thr protein kinase family.</text>
</comment>
<dbReference type="PROSITE" id="PS50011">
    <property type="entry name" value="PROTEIN_KINASE_DOM"/>
    <property type="match status" value="1"/>
</dbReference>
<dbReference type="Proteomes" id="UP000492821">
    <property type="component" value="Unassembled WGS sequence"/>
</dbReference>
<evidence type="ECO:0000259" key="8">
    <source>
        <dbReference type="PROSITE" id="PS50011"/>
    </source>
</evidence>
<dbReference type="FunFam" id="3.30.200.20:FF:000358">
    <property type="entry name" value="Tau tubulin kinase 2b"/>
    <property type="match status" value="1"/>
</dbReference>
<dbReference type="Gene3D" id="1.10.510.10">
    <property type="entry name" value="Transferase(Phosphotransferase) domain 1"/>
    <property type="match status" value="1"/>
</dbReference>
<reference evidence="9" key="1">
    <citation type="journal article" date="2013" name="Genetics">
        <title>The draft genome and transcriptome of Panagrellus redivivus are shaped by the harsh demands of a free-living lifestyle.</title>
        <authorList>
            <person name="Srinivasan J."/>
            <person name="Dillman A.R."/>
            <person name="Macchietto M.G."/>
            <person name="Heikkinen L."/>
            <person name="Lakso M."/>
            <person name="Fracchia K.M."/>
            <person name="Antoshechkin I."/>
            <person name="Mortazavi A."/>
            <person name="Wong G."/>
            <person name="Sternberg P.W."/>
        </authorList>
    </citation>
    <scope>NUCLEOTIDE SEQUENCE [LARGE SCALE GENOMIC DNA]</scope>
    <source>
        <strain evidence="9">MT8872</strain>
    </source>
</reference>
<dbReference type="AlphaFoldDB" id="A0A7E4V6Z9"/>
<dbReference type="InterPro" id="IPR050235">
    <property type="entry name" value="CK1_Ser-Thr_kinase"/>
</dbReference>
<evidence type="ECO:0000256" key="7">
    <source>
        <dbReference type="SAM" id="MobiDB-lite"/>
    </source>
</evidence>
<sequence length="379" mass="42995">MHTEATTTNELAAPAEPQGLTFKPGQKFSDWRVLSKLDEGGFGQVYKVQNIKNPKKFAALKAEPNDVEGGSAIKLEITVLLMLNRSGERPHVPTVYHSAKRKRYCYMVITLLGPNLKTLKADMPGEKFSVGSWSRIGIQALYSLKVLHDSGFVHRDVKPANFAMGHPDDADRARLVHLLDFGLSRAFAIERSKGNWVCRRARGTAEFRGTARYCSPCVHEKFEQGRKDDIWALIYVLIEFNFGLPWQKERDRHKLEVRKLNIPDDVLMKNFPEEMHCIVPHLRGLSVYNRPDYTMMHNCFLKLMSKYKVKFSDKFDWETEEQCASLRKASPKPAAYENAAEFFASDPIGINDAPPPGQSTKSTATMDDIDNMLKKAQKG</sequence>
<keyword evidence="4" id="KW-0418">Kinase</keyword>
<dbReference type="GO" id="GO:0004674">
    <property type="term" value="F:protein serine/threonine kinase activity"/>
    <property type="evidence" value="ECO:0007669"/>
    <property type="project" value="UniProtKB-KW"/>
</dbReference>
<dbReference type="WBParaSite" id="Pan_g16789.t1">
    <property type="protein sequence ID" value="Pan_g16789.t1"/>
    <property type="gene ID" value="Pan_g16789"/>
</dbReference>
<dbReference type="FunFam" id="1.10.510.10:FF:000883">
    <property type="entry name" value="Tau TuBulin Kinase"/>
    <property type="match status" value="1"/>
</dbReference>
<dbReference type="Pfam" id="PF00069">
    <property type="entry name" value="Pkinase"/>
    <property type="match status" value="1"/>
</dbReference>
<feature type="domain" description="Protein kinase" evidence="8">
    <location>
        <begin position="31"/>
        <end position="300"/>
    </location>
</feature>
<feature type="compositionally biased region" description="Polar residues" evidence="7">
    <location>
        <begin position="1"/>
        <end position="10"/>
    </location>
</feature>
<dbReference type="InterPro" id="IPR011009">
    <property type="entry name" value="Kinase-like_dom_sf"/>
</dbReference>
<feature type="region of interest" description="Disordered" evidence="7">
    <location>
        <begin position="1"/>
        <end position="20"/>
    </location>
</feature>
<reference evidence="10" key="2">
    <citation type="submission" date="2020-10" db="UniProtKB">
        <authorList>
            <consortium name="WormBaseParasite"/>
        </authorList>
    </citation>
    <scope>IDENTIFICATION</scope>
</reference>
<dbReference type="InterPro" id="IPR000719">
    <property type="entry name" value="Prot_kinase_dom"/>
</dbReference>
<dbReference type="GO" id="GO:0005524">
    <property type="term" value="F:ATP binding"/>
    <property type="evidence" value="ECO:0007669"/>
    <property type="project" value="UniProtKB-KW"/>
</dbReference>
<proteinExistence type="inferred from homology"/>
<evidence type="ECO:0000256" key="4">
    <source>
        <dbReference type="ARBA" id="ARBA00022777"/>
    </source>
</evidence>
<feature type="region of interest" description="Disordered" evidence="7">
    <location>
        <begin position="347"/>
        <end position="379"/>
    </location>
</feature>
<dbReference type="SMART" id="SM00220">
    <property type="entry name" value="S_TKc"/>
    <property type="match status" value="1"/>
</dbReference>
<evidence type="ECO:0000256" key="5">
    <source>
        <dbReference type="ARBA" id="ARBA00022840"/>
    </source>
</evidence>
<name>A0A7E4V6Z9_PANRE</name>
<keyword evidence="3" id="KW-0547">Nucleotide-binding</keyword>
<protein>
    <submittedName>
        <fullName evidence="10">Protein kinase domain-containing protein</fullName>
    </submittedName>
</protein>